<protein>
    <submittedName>
        <fullName evidence="1">Uncharacterized protein</fullName>
    </submittedName>
</protein>
<reference evidence="1 2" key="1">
    <citation type="submission" date="2018-05" db="EMBL/GenBank/DDBJ databases">
        <title>The draft genome of strain NS-104.</title>
        <authorList>
            <person name="Hang P."/>
            <person name="Jiang J."/>
        </authorList>
    </citation>
    <scope>NUCLEOTIDE SEQUENCE [LARGE SCALE GENOMIC DNA]</scope>
    <source>
        <strain evidence="1 2">NS-104</strain>
    </source>
</reference>
<comment type="caution">
    <text evidence="1">The sequence shown here is derived from an EMBL/GenBank/DDBJ whole genome shotgun (WGS) entry which is preliminary data.</text>
</comment>
<evidence type="ECO:0000313" key="2">
    <source>
        <dbReference type="Proteomes" id="UP000245252"/>
    </source>
</evidence>
<organism evidence="1 2">
    <name type="scientific">Metarhizobium album</name>
    <dbReference type="NCBI Taxonomy" id="2182425"/>
    <lineage>
        <taxon>Bacteria</taxon>
        <taxon>Pseudomonadati</taxon>
        <taxon>Pseudomonadota</taxon>
        <taxon>Alphaproteobacteria</taxon>
        <taxon>Hyphomicrobiales</taxon>
        <taxon>Rhizobiaceae</taxon>
        <taxon>Metarhizobium</taxon>
    </lineage>
</organism>
<evidence type="ECO:0000313" key="1">
    <source>
        <dbReference type="EMBL" id="PWE52017.1"/>
    </source>
</evidence>
<name>A0A2U2DFC5_9HYPH</name>
<accession>A0A2U2DFC5</accession>
<gene>
    <name evidence="1" type="ORF">DEM27_33345</name>
</gene>
<dbReference type="EMBL" id="QFBC01000051">
    <property type="protein sequence ID" value="PWE52017.1"/>
    <property type="molecule type" value="Genomic_DNA"/>
</dbReference>
<dbReference type="Proteomes" id="UP000245252">
    <property type="component" value="Unassembled WGS sequence"/>
</dbReference>
<dbReference type="OrthoDB" id="9128325at2"/>
<sequence>MPEISSEGQNRFRLPLPYRGVNVNFCKNPHCPNFGIAAEVEAQPRGRPTGNHRTPYRVTGASTDASIFCKFCGTHSVIKSNKAVWEEFDRHLQALALPHGHRCLNQACSNHAKPLDSHPEGYYRHGTNASGEARFRCRECRGTFSMSKGHARQRTSHENKTVFQLLVAKVALARIAQVTGLHPKTVYDKIDFIHGQCVKFVADRERRLPEMRLGDMRLATDMQDYMVNWPTKEMRKTIQFRAIATSCLSTGYVLACHPQLDLRMTTLEVHELVEECGDLLRKPAFREFARLWNFEDYARAMQLPSYTFGPTREDQEAPEHMTSDRQLPRQGAMVHIDYLMIGHFKYLRHLLGSADHVYFSLDADPGLPTAVLATWVDRAIAKKIDVAVMSFDKGVTIDEKNRRVLEAAKLRALAEEAYPHLHPFKAWLTYFLVTSGLDQISRTERGERLRKKGIEYPFINKSEPGKRVVLYTDDGRRTGIEIATILHDTSLHQVDRFFMQVRRSIAGLERAPSYPRRASRKWYLYGFYSPDMVEKMLVIFRTYFNYIAKGKDGKTPAMRLGLAKGAVRFEDVLYFE</sequence>
<keyword evidence="2" id="KW-1185">Reference proteome</keyword>
<proteinExistence type="predicted"/>
<dbReference type="AlphaFoldDB" id="A0A2U2DFC5"/>